<comment type="caution">
    <text evidence="2">The sequence shown here is derived from an EMBL/GenBank/DDBJ whole genome shotgun (WGS) entry which is preliminary data.</text>
</comment>
<dbReference type="Gene3D" id="3.40.50.720">
    <property type="entry name" value="NAD(P)-binding Rossmann-like Domain"/>
    <property type="match status" value="1"/>
</dbReference>
<name>A0A8T9AIC3_9HYPH</name>
<dbReference type="Pfam" id="PF01408">
    <property type="entry name" value="GFO_IDH_MocA"/>
    <property type="match status" value="1"/>
</dbReference>
<protein>
    <submittedName>
        <fullName evidence="2">Gfo/Idh/MocA family oxidoreductase</fullName>
    </submittedName>
</protein>
<evidence type="ECO:0000313" key="2">
    <source>
        <dbReference type="EMBL" id="TSE01329.1"/>
    </source>
</evidence>
<feature type="non-terminal residue" evidence="2">
    <location>
        <position position="1"/>
    </location>
</feature>
<proteinExistence type="predicted"/>
<sequence length="356" mass="39192">VEHIPNLLKLHRQFKILGVYDPSRKVRAFVAEEFGLETFSDLDTLLAMPLDAVVIASPDALHREQSLAAFARGLHVFCEKPLCYGAQDIDELIAARDRAGKVLQVGYMKRFDPSYEAALTLLPGTARTLRYISVEVTDSDAWPFIRHASTCRGDDVAAELIASTEARQREQVDRAVPGLDDPNTFRGFVGAYCSSIIHDVNAVHGLLDVLGVADGDIVGASLFAKGEAGQGAVRLLDGQALWNMVHVATSGLPDYRERITLYFDDASLELEFPSPYLNHQPTRLTVRTGDGHTLSSRDIRSGYEEAFVEELKGFWSAIVDGSAVRNTAEHARRDMMLLAGLTRHHLAQSKHSGVRP</sequence>
<dbReference type="AlphaFoldDB" id="A0A8T9AIC3"/>
<dbReference type="PANTHER" id="PTHR43249">
    <property type="entry name" value="UDP-N-ACETYL-2-AMINO-2-DEOXY-D-GLUCURONATE OXIDASE"/>
    <property type="match status" value="1"/>
</dbReference>
<dbReference type="Proteomes" id="UP000235507">
    <property type="component" value="Unassembled WGS sequence"/>
</dbReference>
<organism evidence="2 3">
    <name type="scientific">Mesorhizobium intechi</name>
    <dbReference type="NCBI Taxonomy" id="537601"/>
    <lineage>
        <taxon>Bacteria</taxon>
        <taxon>Pseudomonadati</taxon>
        <taxon>Pseudomonadota</taxon>
        <taxon>Alphaproteobacteria</taxon>
        <taxon>Hyphomicrobiales</taxon>
        <taxon>Phyllobacteriaceae</taxon>
        <taxon>Mesorhizobium</taxon>
    </lineage>
</organism>
<dbReference type="PANTHER" id="PTHR43249:SF1">
    <property type="entry name" value="D-GLUCOSIDE 3-DEHYDROGENASE"/>
    <property type="match status" value="1"/>
</dbReference>
<dbReference type="EMBL" id="PNOT02000371">
    <property type="protein sequence ID" value="TSE01329.1"/>
    <property type="molecule type" value="Genomic_DNA"/>
</dbReference>
<evidence type="ECO:0000313" key="3">
    <source>
        <dbReference type="Proteomes" id="UP000235507"/>
    </source>
</evidence>
<dbReference type="OrthoDB" id="7804998at2"/>
<feature type="domain" description="Gfo/Idh/MocA-like oxidoreductase N-terminal" evidence="1">
    <location>
        <begin position="2"/>
        <end position="107"/>
    </location>
</feature>
<dbReference type="Gene3D" id="3.30.360.10">
    <property type="entry name" value="Dihydrodipicolinate Reductase, domain 2"/>
    <property type="match status" value="1"/>
</dbReference>
<dbReference type="SUPFAM" id="SSF51735">
    <property type="entry name" value="NAD(P)-binding Rossmann-fold domains"/>
    <property type="match status" value="1"/>
</dbReference>
<dbReference type="InterPro" id="IPR000683">
    <property type="entry name" value="Gfo/Idh/MocA-like_OxRdtase_N"/>
</dbReference>
<accession>A0A8T9AIC3</accession>
<keyword evidence="3" id="KW-1185">Reference proteome</keyword>
<evidence type="ECO:0000259" key="1">
    <source>
        <dbReference type="Pfam" id="PF01408"/>
    </source>
</evidence>
<dbReference type="InterPro" id="IPR036291">
    <property type="entry name" value="NAD(P)-bd_dom_sf"/>
</dbReference>
<dbReference type="GO" id="GO:0000166">
    <property type="term" value="F:nucleotide binding"/>
    <property type="evidence" value="ECO:0007669"/>
    <property type="project" value="InterPro"/>
</dbReference>
<dbReference type="InterPro" id="IPR052515">
    <property type="entry name" value="Gfo/Idh/MocA_Oxidoreductase"/>
</dbReference>
<gene>
    <name evidence="2" type="ORF">C1D09_031360</name>
</gene>
<reference evidence="2" key="1">
    <citation type="submission" date="2019-07" db="EMBL/GenBank/DDBJ databases">
        <title>Mesorhizobum intechiensis sp. nov. isolated from nodules of Lotus tenuis growing in lowlands of the Flooding Pampa, Argentina.</title>
        <authorList>
            <person name="Estrella M.J."/>
            <person name="Torres Tejerizo G.A."/>
            <person name="Cumpa Velazquez L.M."/>
            <person name="Fontana F."/>
            <person name="Hansen L."/>
            <person name="Pistorio M."/>
            <person name="Sannazzaro A.I."/>
        </authorList>
    </citation>
    <scope>NUCLEOTIDE SEQUENCE</scope>
    <source>
        <strain evidence="2">BD68</strain>
    </source>
</reference>
<dbReference type="RefSeq" id="WP_143977828.1">
    <property type="nucleotide sequence ID" value="NZ_PNOT02000371.1"/>
</dbReference>